<dbReference type="InterPro" id="IPR013783">
    <property type="entry name" value="Ig-like_fold"/>
</dbReference>
<gene>
    <name evidence="2" type="ORF">Sru01_29630</name>
</gene>
<dbReference type="InterPro" id="IPR035986">
    <property type="entry name" value="PKD_dom_sf"/>
</dbReference>
<protein>
    <recommendedName>
        <fullName evidence="1">PKD domain-containing protein</fullName>
    </recommendedName>
</protein>
<organism evidence="2 3">
    <name type="scientific">Sphaerisporangium rufum</name>
    <dbReference type="NCBI Taxonomy" id="1381558"/>
    <lineage>
        <taxon>Bacteria</taxon>
        <taxon>Bacillati</taxon>
        <taxon>Actinomycetota</taxon>
        <taxon>Actinomycetes</taxon>
        <taxon>Streptosporangiales</taxon>
        <taxon>Streptosporangiaceae</taxon>
        <taxon>Sphaerisporangium</taxon>
    </lineage>
</organism>
<comment type="caution">
    <text evidence="2">The sequence shown here is derived from an EMBL/GenBank/DDBJ whole genome shotgun (WGS) entry which is preliminary data.</text>
</comment>
<feature type="domain" description="PKD" evidence="1">
    <location>
        <begin position="550"/>
        <end position="610"/>
    </location>
</feature>
<reference evidence="2" key="1">
    <citation type="submission" date="2021-01" db="EMBL/GenBank/DDBJ databases">
        <title>Whole genome shotgun sequence of Sphaerisporangium rufum NBRC 109079.</title>
        <authorList>
            <person name="Komaki H."/>
            <person name="Tamura T."/>
        </authorList>
    </citation>
    <scope>NUCLEOTIDE SEQUENCE</scope>
    <source>
        <strain evidence="2">NBRC 109079</strain>
    </source>
</reference>
<dbReference type="PROSITE" id="PS50093">
    <property type="entry name" value="PKD"/>
    <property type="match status" value="1"/>
</dbReference>
<dbReference type="InterPro" id="IPR000601">
    <property type="entry name" value="PKD_dom"/>
</dbReference>
<keyword evidence="3" id="KW-1185">Reference proteome</keyword>
<evidence type="ECO:0000259" key="1">
    <source>
        <dbReference type="PROSITE" id="PS50093"/>
    </source>
</evidence>
<dbReference type="Gene3D" id="2.60.40.10">
    <property type="entry name" value="Immunoglobulins"/>
    <property type="match status" value="1"/>
</dbReference>
<dbReference type="InterPro" id="IPR029476">
    <property type="entry name" value="DNase_NucA_NucB"/>
</dbReference>
<dbReference type="EMBL" id="BOOU01000044">
    <property type="protein sequence ID" value="GII77981.1"/>
    <property type="molecule type" value="Genomic_DNA"/>
</dbReference>
<dbReference type="AlphaFoldDB" id="A0A919UYE9"/>
<dbReference type="SUPFAM" id="SSF49299">
    <property type="entry name" value="PKD domain"/>
    <property type="match status" value="1"/>
</dbReference>
<dbReference type="Pfam" id="PF18911">
    <property type="entry name" value="PKD_4"/>
    <property type="match status" value="1"/>
</dbReference>
<evidence type="ECO:0000313" key="3">
    <source>
        <dbReference type="Proteomes" id="UP000655287"/>
    </source>
</evidence>
<dbReference type="GO" id="GO:0005975">
    <property type="term" value="P:carbohydrate metabolic process"/>
    <property type="evidence" value="ECO:0007669"/>
    <property type="project" value="UniProtKB-ARBA"/>
</dbReference>
<name>A0A919UYE9_9ACTN</name>
<evidence type="ECO:0000313" key="2">
    <source>
        <dbReference type="EMBL" id="GII77981.1"/>
    </source>
</evidence>
<dbReference type="Proteomes" id="UP000655287">
    <property type="component" value="Unassembled WGS sequence"/>
</dbReference>
<proteinExistence type="predicted"/>
<sequence length="759" mass="82277">MGVMPENYAFSEPDLAAGLRAAEAANERARLPDPTRQALREARESGNRSYFDPPEFSVLRERFTPPATPDSSFVIECHGQSASGSQYGWVKNRIEWCVNAVAVDIQYDSRGARTGSMIMTYQMIGYGRDDGTRNVALYARPTSVSFSGIYTPATIISMTVDCSLGAAGCSGGGAHRATMAQLLTMVGNTDDWFRWNVSSDEAFSTLADKMSQHWFDQHVVFWDGKSKKLGDFGFRCDSADYFNARPKACVFSAVLPHLQYSILDRDGNDTNQRAVAEHIRQAQDDPNSTVPVKPDGDKDIPGKYTGLLDDRYLTRIVTDTTTGSTYSDNRAEVGRACAKITPPAGMERPECDEYPFASTLQGASSPRWDFSVKYVPGTQNSSAGNLLRRFYDDDRILYQQDPFYVEIRDRDGGPVSGPPSVGTLDEVQGFEGEPIELLASVTGNPSSLQWSIAPEPGSDTDPGTDCQFSKETIAAPTVTCDDNGTFIATVTVDDGVHPAVTGRTRVRVLNRPPSVRFVTPKDWQVFRVGQPIVFDAPITDAANDTHQCQYGWDAGDAWDEPFAAAGRNCGTTRSYEHAGMYSIELVVTDDDGGQGFAKVMIVVYDPEAGSANIDGSTTTPAGSLTSQPAATGQSWLHFTGAYTSATRPSGQNKVWVDGTTFRFEGTGMDWLVVTPDGKVAALGSGTIGGQAGYTWITYGWDACPGDGGCQNIPNDRIRMVVLNSATGATVYDNAPSDGNWDVDSIFPRDMTSGGVQIHR</sequence>
<accession>A0A919UYE9</accession>
<dbReference type="Pfam" id="PF14040">
    <property type="entry name" value="DNase_NucA_NucB"/>
    <property type="match status" value="1"/>
</dbReference>